<sequence>MQSARVALPQGAERFERYLGLLEVREAKLFPDVCDEKLLFSFRRVIIVLYRLYGAVREPGGLKLLERDV</sequence>
<keyword evidence="2" id="KW-1185">Reference proteome</keyword>
<evidence type="ECO:0000313" key="1">
    <source>
        <dbReference type="EMBL" id="CAL1683790.1"/>
    </source>
</evidence>
<dbReference type="AlphaFoldDB" id="A0AAV2NXK0"/>
<reference evidence="1" key="1">
    <citation type="submission" date="2024-04" db="EMBL/GenBank/DDBJ databases">
        <authorList>
            <consortium name="Molecular Ecology Group"/>
        </authorList>
    </citation>
    <scope>NUCLEOTIDE SEQUENCE</scope>
</reference>
<dbReference type="EMBL" id="OZ034827">
    <property type="protein sequence ID" value="CAL1683790.1"/>
    <property type="molecule type" value="Genomic_DNA"/>
</dbReference>
<organism evidence="1 2">
    <name type="scientific">Lasius platythorax</name>
    <dbReference type="NCBI Taxonomy" id="488582"/>
    <lineage>
        <taxon>Eukaryota</taxon>
        <taxon>Metazoa</taxon>
        <taxon>Ecdysozoa</taxon>
        <taxon>Arthropoda</taxon>
        <taxon>Hexapoda</taxon>
        <taxon>Insecta</taxon>
        <taxon>Pterygota</taxon>
        <taxon>Neoptera</taxon>
        <taxon>Endopterygota</taxon>
        <taxon>Hymenoptera</taxon>
        <taxon>Apocrita</taxon>
        <taxon>Aculeata</taxon>
        <taxon>Formicoidea</taxon>
        <taxon>Formicidae</taxon>
        <taxon>Formicinae</taxon>
        <taxon>Lasius</taxon>
        <taxon>Lasius</taxon>
    </lineage>
</organism>
<dbReference type="Proteomes" id="UP001497644">
    <property type="component" value="Chromosome 4"/>
</dbReference>
<name>A0AAV2NXK0_9HYME</name>
<protein>
    <submittedName>
        <fullName evidence="1">Uncharacterized protein</fullName>
    </submittedName>
</protein>
<accession>A0AAV2NXK0</accession>
<evidence type="ECO:0000313" key="2">
    <source>
        <dbReference type="Proteomes" id="UP001497644"/>
    </source>
</evidence>
<gene>
    <name evidence="1" type="ORF">LPLAT_LOCUS9456</name>
</gene>
<proteinExistence type="predicted"/>